<dbReference type="AlphaFoldDB" id="A0AAV4R9Z3"/>
<comment type="caution">
    <text evidence="1">The sequence shown here is derived from an EMBL/GenBank/DDBJ whole genome shotgun (WGS) entry which is preliminary data.</text>
</comment>
<organism evidence="1 2">
    <name type="scientific">Caerostris extrusa</name>
    <name type="common">Bark spider</name>
    <name type="synonym">Caerostris bankana</name>
    <dbReference type="NCBI Taxonomy" id="172846"/>
    <lineage>
        <taxon>Eukaryota</taxon>
        <taxon>Metazoa</taxon>
        <taxon>Ecdysozoa</taxon>
        <taxon>Arthropoda</taxon>
        <taxon>Chelicerata</taxon>
        <taxon>Arachnida</taxon>
        <taxon>Araneae</taxon>
        <taxon>Araneomorphae</taxon>
        <taxon>Entelegynae</taxon>
        <taxon>Araneoidea</taxon>
        <taxon>Araneidae</taxon>
        <taxon>Caerostris</taxon>
    </lineage>
</organism>
<evidence type="ECO:0000313" key="1">
    <source>
        <dbReference type="EMBL" id="GIY17030.1"/>
    </source>
</evidence>
<keyword evidence="2" id="KW-1185">Reference proteome</keyword>
<dbReference type="Proteomes" id="UP001054945">
    <property type="component" value="Unassembled WGS sequence"/>
</dbReference>
<evidence type="ECO:0000313" key="2">
    <source>
        <dbReference type="Proteomes" id="UP001054945"/>
    </source>
</evidence>
<proteinExistence type="predicted"/>
<dbReference type="EMBL" id="BPLR01007453">
    <property type="protein sequence ID" value="GIY17030.1"/>
    <property type="molecule type" value="Genomic_DNA"/>
</dbReference>
<protein>
    <submittedName>
        <fullName evidence="1">Uncharacterized protein</fullName>
    </submittedName>
</protein>
<accession>A0AAV4R9Z3</accession>
<gene>
    <name evidence="1" type="ORF">CEXT_296751</name>
</gene>
<sequence length="119" mass="13573">MVVWRNQVGQYERSYTNGVKESSWPVRRSCTNGGVEESSWPVRRSYTNGGAEESSWLNTKVIHERWCGGIKLVNTKFIHERWCKESSWSVWTSNTIGSVKGFIFCATHEACGSHYHPSG</sequence>
<name>A0AAV4R9Z3_CAEEX</name>
<reference evidence="1 2" key="1">
    <citation type="submission" date="2021-06" db="EMBL/GenBank/DDBJ databases">
        <title>Caerostris extrusa draft genome.</title>
        <authorList>
            <person name="Kono N."/>
            <person name="Arakawa K."/>
        </authorList>
    </citation>
    <scope>NUCLEOTIDE SEQUENCE [LARGE SCALE GENOMIC DNA]</scope>
</reference>